<accession>A0A168MJ23</accession>
<dbReference type="InterPro" id="IPR036047">
    <property type="entry name" value="F-box-like_dom_sf"/>
</dbReference>
<organism evidence="2 3">
    <name type="scientific">Mucor lusitanicus CBS 277.49</name>
    <dbReference type="NCBI Taxonomy" id="747725"/>
    <lineage>
        <taxon>Eukaryota</taxon>
        <taxon>Fungi</taxon>
        <taxon>Fungi incertae sedis</taxon>
        <taxon>Mucoromycota</taxon>
        <taxon>Mucoromycotina</taxon>
        <taxon>Mucoromycetes</taxon>
        <taxon>Mucorales</taxon>
        <taxon>Mucorineae</taxon>
        <taxon>Mucoraceae</taxon>
        <taxon>Mucor</taxon>
    </lineage>
</organism>
<evidence type="ECO:0000259" key="1">
    <source>
        <dbReference type="PROSITE" id="PS50181"/>
    </source>
</evidence>
<dbReference type="SUPFAM" id="SSF81383">
    <property type="entry name" value="F-box domain"/>
    <property type="match status" value="1"/>
</dbReference>
<dbReference type="EMBL" id="AMYB01000003">
    <property type="protein sequence ID" value="OAD05017.1"/>
    <property type="molecule type" value="Genomic_DNA"/>
</dbReference>
<dbReference type="PROSITE" id="PS50181">
    <property type="entry name" value="FBOX"/>
    <property type="match status" value="1"/>
</dbReference>
<evidence type="ECO:0000313" key="2">
    <source>
        <dbReference type="EMBL" id="OAD05017.1"/>
    </source>
</evidence>
<dbReference type="InterPro" id="IPR001810">
    <property type="entry name" value="F-box_dom"/>
</dbReference>
<dbReference type="AlphaFoldDB" id="A0A168MJ23"/>
<feature type="domain" description="F-box" evidence="1">
    <location>
        <begin position="1"/>
        <end position="47"/>
    </location>
</feature>
<protein>
    <recommendedName>
        <fullName evidence="1">F-box domain-containing protein</fullName>
    </recommendedName>
</protein>
<proteinExistence type="predicted"/>
<name>A0A168MJ23_MUCCL</name>
<evidence type="ECO:0000313" key="3">
    <source>
        <dbReference type="Proteomes" id="UP000077051"/>
    </source>
</evidence>
<dbReference type="VEuPathDB" id="FungiDB:MUCCIDRAFT_80109"/>
<sequence length="364" mass="41827">MAFTDLPSEISQAILACIDEVQVLAECRLVCRDWNPICEQLMFGKKIFLESQAKVSQLVEHLNKSPSFGKLVKYVVFDFAAESTASALYSKLLSLIFTPNLRVLDGYMPIRNIYKEMVSIASKSSQKFDKLEVIPQGERMATDSSDFKAACLLFKKSLKVVTVTVTDENKPDWRFIGQLGTFENLAHLILTSGTPDLSTLRRIIDNCNQLETLKLIWVDAENPRMTKAAVRNWFYINDKPKKQGKALRLLKVVNCFSPVFVEYLVYKFQHIEKAEIDMNMYQVFISDSVIQVTDGAIHDHHIRVVQALQDTLYYDFLYCTLRNNRLENIIYHAQVADNVIAIRIVNPQKGLVHMRVKKLWYLDV</sequence>
<gene>
    <name evidence="2" type="ORF">MUCCIDRAFT_80109</name>
</gene>
<dbReference type="Pfam" id="PF12937">
    <property type="entry name" value="F-box-like"/>
    <property type="match status" value="1"/>
</dbReference>
<comment type="caution">
    <text evidence="2">The sequence shown here is derived from an EMBL/GenBank/DDBJ whole genome shotgun (WGS) entry which is preliminary data.</text>
</comment>
<keyword evidence="3" id="KW-1185">Reference proteome</keyword>
<reference evidence="2 3" key="1">
    <citation type="submission" date="2015-06" db="EMBL/GenBank/DDBJ databases">
        <title>Expansion of signal transduction pathways in fungi by whole-genome duplication.</title>
        <authorList>
            <consortium name="DOE Joint Genome Institute"/>
            <person name="Corrochano L.M."/>
            <person name="Kuo A."/>
            <person name="Marcet-Houben M."/>
            <person name="Polaino S."/>
            <person name="Salamov A."/>
            <person name="Villalobos J.M."/>
            <person name="Alvarez M.I."/>
            <person name="Avalos J."/>
            <person name="Benito E.P."/>
            <person name="Benoit I."/>
            <person name="Burger G."/>
            <person name="Camino L.P."/>
            <person name="Canovas D."/>
            <person name="Cerda-Olmedo E."/>
            <person name="Cheng J.-F."/>
            <person name="Dominguez A."/>
            <person name="Elias M."/>
            <person name="Eslava A.P."/>
            <person name="Glaser F."/>
            <person name="Grimwood J."/>
            <person name="Gutierrez G."/>
            <person name="Heitman J."/>
            <person name="Henrissat B."/>
            <person name="Iturriaga E.A."/>
            <person name="Lang B.F."/>
            <person name="Lavin J.L."/>
            <person name="Lee S."/>
            <person name="Li W."/>
            <person name="Lindquist E."/>
            <person name="Lopez-Garcia S."/>
            <person name="Luque E.M."/>
            <person name="Marcos A.T."/>
            <person name="Martin J."/>
            <person name="Mccluskey K."/>
            <person name="Medina H.R."/>
            <person name="Miralles-Duran A."/>
            <person name="Miyazaki A."/>
            <person name="Munoz-Torres E."/>
            <person name="Oguiza J.A."/>
            <person name="Ohm R."/>
            <person name="Olmedo M."/>
            <person name="Orejas M."/>
            <person name="Ortiz-Castellanos L."/>
            <person name="Pisabarro A.G."/>
            <person name="Rodriguez-Romero J."/>
            <person name="Ruiz-Herrera J."/>
            <person name="Ruiz-Vazquez R."/>
            <person name="Sanz C."/>
            <person name="Schackwitz W."/>
            <person name="Schmutz J."/>
            <person name="Shahriari M."/>
            <person name="Shelest E."/>
            <person name="Silva-Franco F."/>
            <person name="Soanes D."/>
            <person name="Syed K."/>
            <person name="Tagua V.G."/>
            <person name="Talbot N.J."/>
            <person name="Thon M."/>
            <person name="De Vries R.P."/>
            <person name="Wiebenga A."/>
            <person name="Yadav J.S."/>
            <person name="Braun E.L."/>
            <person name="Baker S."/>
            <person name="Garre V."/>
            <person name="Horwitz B."/>
            <person name="Torres-Martinez S."/>
            <person name="Idnurm A."/>
            <person name="Herrera-Estrella A."/>
            <person name="Gabaldon T."/>
            <person name="Grigoriev I.V."/>
        </authorList>
    </citation>
    <scope>NUCLEOTIDE SEQUENCE [LARGE SCALE GENOMIC DNA]</scope>
    <source>
        <strain evidence="2 3">CBS 277.49</strain>
    </source>
</reference>
<dbReference type="Gene3D" id="1.20.1280.50">
    <property type="match status" value="1"/>
</dbReference>
<dbReference type="Proteomes" id="UP000077051">
    <property type="component" value="Unassembled WGS sequence"/>
</dbReference>
<dbReference type="OrthoDB" id="2204313at2759"/>